<organism evidence="1 2">
    <name type="scientific">Trichomonas vaginalis (strain ATCC PRA-98 / G3)</name>
    <dbReference type="NCBI Taxonomy" id="412133"/>
    <lineage>
        <taxon>Eukaryota</taxon>
        <taxon>Metamonada</taxon>
        <taxon>Parabasalia</taxon>
        <taxon>Trichomonadida</taxon>
        <taxon>Trichomonadidae</taxon>
        <taxon>Trichomonas</taxon>
    </lineage>
</organism>
<dbReference type="VEuPathDB" id="TrichDB:TVAG_356880"/>
<name>A2FZV1_TRIV3</name>
<reference evidence="1" key="2">
    <citation type="journal article" date="2007" name="Science">
        <title>Draft genome sequence of the sexually transmitted pathogen Trichomonas vaginalis.</title>
        <authorList>
            <person name="Carlton J.M."/>
            <person name="Hirt R.P."/>
            <person name="Silva J.C."/>
            <person name="Delcher A.L."/>
            <person name="Schatz M."/>
            <person name="Zhao Q."/>
            <person name="Wortman J.R."/>
            <person name="Bidwell S.L."/>
            <person name="Alsmark U.C.M."/>
            <person name="Besteiro S."/>
            <person name="Sicheritz-Ponten T."/>
            <person name="Noel C.J."/>
            <person name="Dacks J.B."/>
            <person name="Foster P.G."/>
            <person name="Simillion C."/>
            <person name="Van de Peer Y."/>
            <person name="Miranda-Saavedra D."/>
            <person name="Barton G.J."/>
            <person name="Westrop G.D."/>
            <person name="Mueller S."/>
            <person name="Dessi D."/>
            <person name="Fiori P.L."/>
            <person name="Ren Q."/>
            <person name="Paulsen I."/>
            <person name="Zhang H."/>
            <person name="Bastida-Corcuera F.D."/>
            <person name="Simoes-Barbosa A."/>
            <person name="Brown M.T."/>
            <person name="Hayes R.D."/>
            <person name="Mukherjee M."/>
            <person name="Okumura C.Y."/>
            <person name="Schneider R."/>
            <person name="Smith A.J."/>
            <person name="Vanacova S."/>
            <person name="Villalvazo M."/>
            <person name="Haas B.J."/>
            <person name="Pertea M."/>
            <person name="Feldblyum T.V."/>
            <person name="Utterback T.R."/>
            <person name="Shu C.L."/>
            <person name="Osoegawa K."/>
            <person name="de Jong P.J."/>
            <person name="Hrdy I."/>
            <person name="Horvathova L."/>
            <person name="Zubacova Z."/>
            <person name="Dolezal P."/>
            <person name="Malik S.B."/>
            <person name="Logsdon J.M. Jr."/>
            <person name="Henze K."/>
            <person name="Gupta A."/>
            <person name="Wang C.C."/>
            <person name="Dunne R.L."/>
            <person name="Upcroft J.A."/>
            <person name="Upcroft P."/>
            <person name="White O."/>
            <person name="Salzberg S.L."/>
            <person name="Tang P."/>
            <person name="Chiu C.-H."/>
            <person name="Lee Y.-S."/>
            <person name="Embley T.M."/>
            <person name="Coombs G.H."/>
            <person name="Mottram J.C."/>
            <person name="Tachezy J."/>
            <person name="Fraser-Liggett C.M."/>
            <person name="Johnson P.J."/>
        </authorList>
    </citation>
    <scope>NUCLEOTIDE SEQUENCE [LARGE SCALE GENOMIC DNA]</scope>
    <source>
        <strain evidence="1">G3</strain>
    </source>
</reference>
<sequence length="468" mass="54783">MINDKDKSQIVAFFGKQLPTAPIQETYGMMIRAVKYGIYWPNFGTRIENDYFAFYQPELLLNDIYKLPQSVFFPWSNIKARNSKVFAEFIIEKIYDLYTIVKHMSDTTKQYFDQEFISFIDFVFNMYDKQNKEFYEPVLKALLSVLSVIPMRRYLVKCVITNLDKLFKTDIIWKYFIKQDSNFTELILKYLINYGESTERQQIEKPTSISLNTTIFAPENVCGDIETYFATPFRKIKVTQKDFVKGQVNQNAFFNYEELLSESAEINGQNVSIDIIGNNKSTQYILEGIVSKICSQDFSKADPTYALFPYLFIKCAQNSTKSIPLTEMEQAHADILSLPHCDKPNEEYSNFRTNLRDVYSAAERDYQNPKSIFHIIAKATTQKMFRKRTFNIDVEVLTVKIMLSIIWSCNLLKEYTEFETEPTIAKFDTIFKPYLPKVQKIKLELINLLNTTEYSGVLNSINRKFHTI</sequence>
<dbReference type="AlphaFoldDB" id="A2FZV1"/>
<reference evidence="1" key="1">
    <citation type="submission" date="2006-10" db="EMBL/GenBank/DDBJ databases">
        <authorList>
            <person name="Amadeo P."/>
            <person name="Zhao Q."/>
            <person name="Wortman J."/>
            <person name="Fraser-Liggett C."/>
            <person name="Carlton J."/>
        </authorList>
    </citation>
    <scope>NUCLEOTIDE SEQUENCE</scope>
    <source>
        <strain evidence="1">G3</strain>
    </source>
</reference>
<dbReference type="Proteomes" id="UP000001542">
    <property type="component" value="Unassembled WGS sequence"/>
</dbReference>
<dbReference type="InParanoid" id="A2FZV1"/>
<dbReference type="KEGG" id="tva:4747244"/>
<evidence type="ECO:0000313" key="2">
    <source>
        <dbReference type="Proteomes" id="UP000001542"/>
    </source>
</evidence>
<dbReference type="EMBL" id="DS114188">
    <property type="protein sequence ID" value="EAX89573.1"/>
    <property type="molecule type" value="Genomic_DNA"/>
</dbReference>
<keyword evidence="2" id="KW-1185">Reference proteome</keyword>
<evidence type="ECO:0000313" key="1">
    <source>
        <dbReference type="EMBL" id="EAX89573.1"/>
    </source>
</evidence>
<accession>A2FZV1</accession>
<protein>
    <submittedName>
        <fullName evidence="1">Uncharacterized protein</fullName>
    </submittedName>
</protein>
<gene>
    <name evidence="1" type="ORF">TVAG_356880</name>
</gene>
<proteinExistence type="predicted"/>
<dbReference type="VEuPathDB" id="TrichDB:TVAGG3_0676130"/>